<evidence type="ECO:0000256" key="2">
    <source>
        <dbReference type="SAM" id="MobiDB-lite"/>
    </source>
</evidence>
<sequence length="110" mass="13051">MENEDLQRRMQADPEAQQRAMEQKREQEERRQHIILQILTHDARERLSRIAMVKPDKARQIEDMLVNAAQTGRLSEKVDEQKLISLLEQISEKAKKTTVIMKRRTIEDDD</sequence>
<accession>F4PGL7</accession>
<dbReference type="SUPFAM" id="SSF46950">
    <property type="entry name" value="Double-stranded DNA-binding domain"/>
    <property type="match status" value="1"/>
</dbReference>
<dbReference type="Gene3D" id="1.10.8.140">
    <property type="entry name" value="PDCD5-like"/>
    <property type="match status" value="1"/>
</dbReference>
<proteinExistence type="inferred from homology"/>
<dbReference type="OMA" id="MQYEMQK"/>
<protein>
    <recommendedName>
        <fullName evidence="5">DNA-binding protein</fullName>
    </recommendedName>
</protein>
<evidence type="ECO:0008006" key="5">
    <source>
        <dbReference type="Google" id="ProtNLM"/>
    </source>
</evidence>
<keyword evidence="4" id="KW-1185">Reference proteome</keyword>
<evidence type="ECO:0000313" key="4">
    <source>
        <dbReference type="Proteomes" id="UP000007797"/>
    </source>
</evidence>
<dbReference type="PANTHER" id="PTHR10840:SF0">
    <property type="entry name" value="PROGRAMMED CELL DEATH PROTEIN 5"/>
    <property type="match status" value="1"/>
</dbReference>
<dbReference type="GO" id="GO:0003677">
    <property type="term" value="F:DNA binding"/>
    <property type="evidence" value="ECO:0007669"/>
    <property type="project" value="InterPro"/>
</dbReference>
<dbReference type="PIRSF" id="PIRSF015730">
    <property type="entry name" value="TFAR19"/>
    <property type="match status" value="1"/>
</dbReference>
<feature type="compositionally biased region" description="Basic and acidic residues" evidence="2">
    <location>
        <begin position="1"/>
        <end position="12"/>
    </location>
</feature>
<dbReference type="PANTHER" id="PTHR10840">
    <property type="entry name" value="PROGRAMMED CELL DEATH PROTEIN 5"/>
    <property type="match status" value="1"/>
</dbReference>
<dbReference type="Proteomes" id="UP000007797">
    <property type="component" value="Unassembled WGS sequence"/>
</dbReference>
<dbReference type="GO" id="GO:0005829">
    <property type="term" value="C:cytosol"/>
    <property type="evidence" value="ECO:0007669"/>
    <property type="project" value="TreeGrafter"/>
</dbReference>
<dbReference type="InterPro" id="IPR002836">
    <property type="entry name" value="PDCD5-like"/>
</dbReference>
<dbReference type="Pfam" id="PF01984">
    <property type="entry name" value="dsDNA_bind"/>
    <property type="match status" value="1"/>
</dbReference>
<dbReference type="KEGG" id="dfa:DFA_03096"/>
<organism evidence="3 4">
    <name type="scientific">Cavenderia fasciculata</name>
    <name type="common">Slime mold</name>
    <name type="synonym">Dictyostelium fasciculatum</name>
    <dbReference type="NCBI Taxonomy" id="261658"/>
    <lineage>
        <taxon>Eukaryota</taxon>
        <taxon>Amoebozoa</taxon>
        <taxon>Evosea</taxon>
        <taxon>Eumycetozoa</taxon>
        <taxon>Dictyostelia</taxon>
        <taxon>Acytosteliales</taxon>
        <taxon>Cavenderiaceae</taxon>
        <taxon>Cavenderia</taxon>
    </lineage>
</organism>
<feature type="region of interest" description="Disordered" evidence="2">
    <location>
        <begin position="1"/>
        <end position="30"/>
    </location>
</feature>
<dbReference type="GeneID" id="14876980"/>
<dbReference type="STRING" id="1054147.F4PGL7"/>
<dbReference type="EMBL" id="GL883006">
    <property type="protein sequence ID" value="EGG24851.1"/>
    <property type="molecule type" value="Genomic_DNA"/>
</dbReference>
<dbReference type="GO" id="GO:0005634">
    <property type="term" value="C:nucleus"/>
    <property type="evidence" value="ECO:0007669"/>
    <property type="project" value="TreeGrafter"/>
</dbReference>
<evidence type="ECO:0000313" key="3">
    <source>
        <dbReference type="EMBL" id="EGG24851.1"/>
    </source>
</evidence>
<feature type="compositionally biased region" description="Basic and acidic residues" evidence="2">
    <location>
        <begin position="21"/>
        <end position="30"/>
    </location>
</feature>
<name>F4PGL7_CACFS</name>
<dbReference type="InterPro" id="IPR036883">
    <property type="entry name" value="PDCD5-like_sf"/>
</dbReference>
<gene>
    <name evidence="3" type="ORF">DFA_03096</name>
</gene>
<reference evidence="4" key="1">
    <citation type="journal article" date="2011" name="Genome Res.">
        <title>Phylogeny-wide analysis of social amoeba genomes highlights ancient origins for complex intercellular communication.</title>
        <authorList>
            <person name="Heidel A.J."/>
            <person name="Lawal H.M."/>
            <person name="Felder M."/>
            <person name="Schilde C."/>
            <person name="Helps N.R."/>
            <person name="Tunggal B."/>
            <person name="Rivero F."/>
            <person name="John U."/>
            <person name="Schleicher M."/>
            <person name="Eichinger L."/>
            <person name="Platzer M."/>
            <person name="Noegel A.A."/>
            <person name="Schaap P."/>
            <person name="Gloeckner G."/>
        </authorList>
    </citation>
    <scope>NUCLEOTIDE SEQUENCE [LARGE SCALE GENOMIC DNA]</scope>
    <source>
        <strain evidence="4">SH3</strain>
    </source>
</reference>
<comment type="similarity">
    <text evidence="1">Belongs to the PDCD5 family.</text>
</comment>
<dbReference type="RefSeq" id="XP_004362702.1">
    <property type="nucleotide sequence ID" value="XM_004362645.1"/>
</dbReference>
<dbReference type="OrthoDB" id="10252486at2759"/>
<evidence type="ECO:0000256" key="1">
    <source>
        <dbReference type="ARBA" id="ARBA00010490"/>
    </source>
</evidence>
<dbReference type="AlphaFoldDB" id="F4PGL7"/>